<dbReference type="GO" id="GO:0005634">
    <property type="term" value="C:nucleus"/>
    <property type="evidence" value="ECO:0007669"/>
    <property type="project" value="UniProtKB-SubCell"/>
</dbReference>
<dbReference type="InParanoid" id="A0A6J1WK04"/>
<evidence type="ECO:0000313" key="13">
    <source>
        <dbReference type="Proteomes" id="UP001652740"/>
    </source>
</evidence>
<organism evidence="13 14">
    <name type="scientific">Galleria mellonella</name>
    <name type="common">Greater wax moth</name>
    <dbReference type="NCBI Taxonomy" id="7137"/>
    <lineage>
        <taxon>Eukaryota</taxon>
        <taxon>Metazoa</taxon>
        <taxon>Ecdysozoa</taxon>
        <taxon>Arthropoda</taxon>
        <taxon>Hexapoda</taxon>
        <taxon>Insecta</taxon>
        <taxon>Pterygota</taxon>
        <taxon>Neoptera</taxon>
        <taxon>Endopterygota</taxon>
        <taxon>Lepidoptera</taxon>
        <taxon>Glossata</taxon>
        <taxon>Ditrysia</taxon>
        <taxon>Pyraloidea</taxon>
        <taxon>Pyralidae</taxon>
        <taxon>Galleriinae</taxon>
        <taxon>Galleria</taxon>
    </lineage>
</organism>
<proteinExistence type="predicted"/>
<reference evidence="14" key="1">
    <citation type="submission" date="2025-08" db="UniProtKB">
        <authorList>
            <consortium name="RefSeq"/>
        </authorList>
    </citation>
    <scope>IDENTIFICATION</scope>
    <source>
        <tissue evidence="14">Whole larvae</tissue>
    </source>
</reference>
<keyword evidence="13" id="KW-1185">Reference proteome</keyword>
<dbReference type="PROSITE" id="PS51193">
    <property type="entry name" value="HELICASE_ATP_BIND_2"/>
    <property type="match status" value="1"/>
</dbReference>
<dbReference type="SMART" id="SM00488">
    <property type="entry name" value="DEXDc2"/>
    <property type="match status" value="1"/>
</dbReference>
<keyword evidence="3" id="KW-0547">Nucleotide-binding</keyword>
<dbReference type="PANTHER" id="PTHR11472:SF47">
    <property type="entry name" value="FANCONI ANEMIA GROUP J PROTEIN"/>
    <property type="match status" value="1"/>
</dbReference>
<dbReference type="InterPro" id="IPR027417">
    <property type="entry name" value="P-loop_NTPase"/>
</dbReference>
<keyword evidence="5" id="KW-0347">Helicase</keyword>
<dbReference type="GeneID" id="113515083"/>
<accession>A0A6J1WK04</accession>
<evidence type="ECO:0000256" key="6">
    <source>
        <dbReference type="ARBA" id="ARBA00022840"/>
    </source>
</evidence>
<evidence type="ECO:0000256" key="7">
    <source>
        <dbReference type="ARBA" id="ARBA00023004"/>
    </source>
</evidence>
<dbReference type="GO" id="GO:0003677">
    <property type="term" value="F:DNA binding"/>
    <property type="evidence" value="ECO:0007669"/>
    <property type="project" value="InterPro"/>
</dbReference>
<evidence type="ECO:0000256" key="4">
    <source>
        <dbReference type="ARBA" id="ARBA00022801"/>
    </source>
</evidence>
<evidence type="ECO:0000313" key="14">
    <source>
        <dbReference type="RefSeq" id="XP_026755023.2"/>
    </source>
</evidence>
<keyword evidence="10" id="KW-0539">Nucleus</keyword>
<dbReference type="SUPFAM" id="SSF52540">
    <property type="entry name" value="P-loop containing nucleoside triphosphate hydrolases"/>
    <property type="match status" value="2"/>
</dbReference>
<evidence type="ECO:0000256" key="11">
    <source>
        <dbReference type="SAM" id="MobiDB-lite"/>
    </source>
</evidence>
<evidence type="ECO:0000256" key="8">
    <source>
        <dbReference type="ARBA" id="ARBA00023014"/>
    </source>
</evidence>
<dbReference type="CDD" id="cd18788">
    <property type="entry name" value="SF2_C_XPD"/>
    <property type="match status" value="1"/>
</dbReference>
<feature type="compositionally biased region" description="Low complexity" evidence="11">
    <location>
        <begin position="288"/>
        <end position="301"/>
    </location>
</feature>
<dbReference type="InterPro" id="IPR013020">
    <property type="entry name" value="Rad3/Chl1-like"/>
</dbReference>
<name>A0A6J1WK04_GALME</name>
<feature type="compositionally biased region" description="Polar residues" evidence="11">
    <location>
        <begin position="302"/>
        <end position="312"/>
    </location>
</feature>
<keyword evidence="2" id="KW-0479">Metal-binding</keyword>
<dbReference type="NCBIfam" id="TIGR00604">
    <property type="entry name" value="rad3"/>
    <property type="match status" value="1"/>
</dbReference>
<evidence type="ECO:0000259" key="12">
    <source>
        <dbReference type="PROSITE" id="PS51193"/>
    </source>
</evidence>
<gene>
    <name evidence="14" type="primary">LOC113515083</name>
</gene>
<dbReference type="GO" id="GO:0005524">
    <property type="term" value="F:ATP binding"/>
    <property type="evidence" value="ECO:0007669"/>
    <property type="project" value="UniProtKB-KW"/>
</dbReference>
<evidence type="ECO:0000256" key="5">
    <source>
        <dbReference type="ARBA" id="ARBA00022806"/>
    </source>
</evidence>
<sequence>MSTYEISDDEDTFEEALNSNQYISESSIMISSDDNSMDASNLKDSDSSDCEVNHPNVNLKKTRSAVIKRLFPFSTNKNNLKNDVNNGNVQKVAHMNPPKHVDDIKNAASVSKPFIPVEKTPGVNKMIGGVLVNMPVEPYGCQLALMSKVITAIKTSQNCLLESPTGTGKTLALLCSALAWQRSEKNRIGQIQVESYFSDYPELKKMEGAANYIATPSKVSPEKKFERPVFGEKSIYDKPETNEVNSIGYGSKRQEPLREDSQDSPDSSLVTIHAKRQRLKSSEIGECSKSSPSVTPVISTPGKGTNTGNPETPQHVRSLYSLVESLQLRTSMIVDCSVPTIYYGARTHKQIQQVIKEFKRTAYCGEAAMSILSSREYSCIRELDRSQWGNKNDMCRGCIKVKNSGDKSKGETNCAYYNNRTALNHRTLPPAFDLEDLVNAGVEKTACPYYAAKHMASNAHIVFCPYNYLIEPSIRSSMQIELENNIVIIDEAHNIEDICRDAASITFSRDDILAAIVELEKVSAHRYSNNDALFYIDQLLKTLKSWDYWFANHLQLLADKPVVNNEVVHTWQAEHFVQTLDNHSIGQKQFAGFQTSADTFCQRLRDDHRTLPGVTQATGTLVESILMGLGYLFRSSGKYLDDFTPALVKTVAMNSSYGAKHWRRSQYAQNVEKEKLELRLMCMNPAVIFEDLKVARCVVLASGTLTPLISLYSELATEFPLKVSPGHVIPKDRVWVGSLGSCSRGRELQCRSNDTSQPAVQDALADAILLVCRVTPNGVLCFVPSYKVMDSLVKRWTETGIWNELDQLKHVFTESRNVRDHNDVMDDYYKYAATTKGAILFAVFRGKVSEGMDFKDHQARAVVTIGIPYPNTYDMAVKAKLMYNDKYTKERGLLPRSDWLLVQAYRALNQAVGRCVRHRADWGAVLLIDARFRQPCYTKHLSGWVRNLLGNNHHTFNSLVNSPNSLESFMQYMKISESEKA</sequence>
<feature type="compositionally biased region" description="Basic and acidic residues" evidence="11">
    <location>
        <begin position="230"/>
        <end position="241"/>
    </location>
</feature>
<feature type="compositionally biased region" description="Basic and acidic residues" evidence="11">
    <location>
        <begin position="252"/>
        <end position="261"/>
    </location>
</feature>
<keyword evidence="4" id="KW-0378">Hydrolase</keyword>
<dbReference type="GO" id="GO:0046872">
    <property type="term" value="F:metal ion binding"/>
    <property type="evidence" value="ECO:0007669"/>
    <property type="project" value="UniProtKB-KW"/>
</dbReference>
<evidence type="ECO:0000256" key="1">
    <source>
        <dbReference type="ARBA" id="ARBA00004123"/>
    </source>
</evidence>
<keyword evidence="6" id="KW-0067">ATP-binding</keyword>
<dbReference type="InterPro" id="IPR010614">
    <property type="entry name" value="RAD3-like_helicase_DEAD"/>
</dbReference>
<dbReference type="AlphaFoldDB" id="A0A6J1WK04"/>
<dbReference type="Pfam" id="PF13307">
    <property type="entry name" value="Helicase_C_2"/>
    <property type="match status" value="1"/>
</dbReference>
<dbReference type="KEGG" id="gmw:113515083"/>
<keyword evidence="9" id="KW-0413">Isomerase</keyword>
<evidence type="ECO:0000256" key="10">
    <source>
        <dbReference type="ARBA" id="ARBA00023242"/>
    </source>
</evidence>
<evidence type="ECO:0000256" key="2">
    <source>
        <dbReference type="ARBA" id="ARBA00022723"/>
    </source>
</evidence>
<keyword evidence="8" id="KW-0411">Iron-sulfur</keyword>
<dbReference type="InterPro" id="IPR014013">
    <property type="entry name" value="Helic_SF1/SF2_ATP-bd_DinG/Rad3"/>
</dbReference>
<dbReference type="RefSeq" id="XP_026755023.2">
    <property type="nucleotide sequence ID" value="XM_026899222.3"/>
</dbReference>
<dbReference type="InterPro" id="IPR045028">
    <property type="entry name" value="DinG/Rad3-like"/>
</dbReference>
<dbReference type="Gene3D" id="3.40.50.300">
    <property type="entry name" value="P-loop containing nucleotide triphosphate hydrolases"/>
    <property type="match status" value="3"/>
</dbReference>
<dbReference type="Pfam" id="PF06733">
    <property type="entry name" value="DEAD_2"/>
    <property type="match status" value="1"/>
</dbReference>
<dbReference type="InterPro" id="IPR006555">
    <property type="entry name" value="ATP-dep_Helicase_C"/>
</dbReference>
<keyword evidence="7" id="KW-0408">Iron</keyword>
<dbReference type="InterPro" id="IPR006554">
    <property type="entry name" value="Helicase-like_DEXD_c2"/>
</dbReference>
<dbReference type="GO" id="GO:0043139">
    <property type="term" value="F:5'-3' DNA helicase activity"/>
    <property type="evidence" value="ECO:0007669"/>
    <property type="project" value="UniProtKB-EC"/>
</dbReference>
<feature type="domain" description="Helicase ATP-binding" evidence="12">
    <location>
        <begin position="128"/>
        <end position="543"/>
    </location>
</feature>
<comment type="subcellular location">
    <subcellularLocation>
        <location evidence="1">Nucleus</location>
    </subcellularLocation>
</comment>
<evidence type="ECO:0000256" key="3">
    <source>
        <dbReference type="ARBA" id="ARBA00022741"/>
    </source>
</evidence>
<dbReference type="Proteomes" id="UP001652740">
    <property type="component" value="Unplaced"/>
</dbReference>
<feature type="region of interest" description="Disordered" evidence="11">
    <location>
        <begin position="33"/>
        <end position="55"/>
    </location>
</feature>
<dbReference type="PANTHER" id="PTHR11472">
    <property type="entry name" value="DNA REPAIR DEAD HELICASE RAD3/XP-D SUBFAMILY MEMBER"/>
    <property type="match status" value="1"/>
</dbReference>
<feature type="region of interest" description="Disordered" evidence="11">
    <location>
        <begin position="230"/>
        <end position="312"/>
    </location>
</feature>
<protein>
    <submittedName>
        <fullName evidence="14">Fanconi anemia group J protein-like isoform X1</fullName>
    </submittedName>
</protein>
<dbReference type="GO" id="GO:0016818">
    <property type="term" value="F:hydrolase activity, acting on acid anhydrides, in phosphorus-containing anhydrides"/>
    <property type="evidence" value="ECO:0007669"/>
    <property type="project" value="InterPro"/>
</dbReference>
<dbReference type="SMART" id="SM00491">
    <property type="entry name" value="HELICc2"/>
    <property type="match status" value="1"/>
</dbReference>
<evidence type="ECO:0000256" key="9">
    <source>
        <dbReference type="ARBA" id="ARBA00023235"/>
    </source>
</evidence>
<dbReference type="GO" id="GO:1990918">
    <property type="term" value="P:double-strand break repair involved in meiotic recombination"/>
    <property type="evidence" value="ECO:0007669"/>
    <property type="project" value="TreeGrafter"/>
</dbReference>
<dbReference type="GO" id="GO:0051539">
    <property type="term" value="F:4 iron, 4 sulfur cluster binding"/>
    <property type="evidence" value="ECO:0007669"/>
    <property type="project" value="UniProtKB-KW"/>
</dbReference>
<dbReference type="GO" id="GO:0006289">
    <property type="term" value="P:nucleotide-excision repair"/>
    <property type="evidence" value="ECO:0007669"/>
    <property type="project" value="TreeGrafter"/>
</dbReference>